<name>A0AAD9ZCS8_9ROSI</name>
<feature type="region of interest" description="Disordered" evidence="1">
    <location>
        <begin position="125"/>
        <end position="160"/>
    </location>
</feature>
<keyword evidence="3" id="KW-1185">Reference proteome</keyword>
<proteinExistence type="predicted"/>
<accession>A0AAD9ZCS8</accession>
<comment type="caution">
    <text evidence="2">The sequence shown here is derived from an EMBL/GenBank/DDBJ whole genome shotgun (WGS) entry which is preliminary data.</text>
</comment>
<sequence length="160" mass="18006">MELVTNTFLVENVEAILSFPVGVNQVVDSLMWHYEKSGIYSVKHGYRVRCALKDTASASGFSGTKLWWKFLWRVEIPLKNQSKKALKASFYVTTLGARMRGSRTQLRGTLVNKSQLTNELWNSCPDRHQPIVGKASNRPAKLEEQPSDPSESGWTPPPPT</sequence>
<protein>
    <submittedName>
        <fullName evidence="2">Uncharacterized protein</fullName>
    </submittedName>
</protein>
<organism evidence="2 3">
    <name type="scientific">Dipteronia sinensis</name>
    <dbReference type="NCBI Taxonomy" id="43782"/>
    <lineage>
        <taxon>Eukaryota</taxon>
        <taxon>Viridiplantae</taxon>
        <taxon>Streptophyta</taxon>
        <taxon>Embryophyta</taxon>
        <taxon>Tracheophyta</taxon>
        <taxon>Spermatophyta</taxon>
        <taxon>Magnoliopsida</taxon>
        <taxon>eudicotyledons</taxon>
        <taxon>Gunneridae</taxon>
        <taxon>Pentapetalae</taxon>
        <taxon>rosids</taxon>
        <taxon>malvids</taxon>
        <taxon>Sapindales</taxon>
        <taxon>Sapindaceae</taxon>
        <taxon>Hippocastanoideae</taxon>
        <taxon>Acereae</taxon>
        <taxon>Dipteronia</taxon>
    </lineage>
</organism>
<evidence type="ECO:0000313" key="3">
    <source>
        <dbReference type="Proteomes" id="UP001281410"/>
    </source>
</evidence>
<dbReference type="AlphaFoldDB" id="A0AAD9ZCS8"/>
<gene>
    <name evidence="2" type="ORF">Dsin_032549</name>
</gene>
<dbReference type="Proteomes" id="UP001281410">
    <property type="component" value="Unassembled WGS sequence"/>
</dbReference>
<evidence type="ECO:0000313" key="2">
    <source>
        <dbReference type="EMBL" id="KAK3173887.1"/>
    </source>
</evidence>
<evidence type="ECO:0000256" key="1">
    <source>
        <dbReference type="SAM" id="MobiDB-lite"/>
    </source>
</evidence>
<reference evidence="2" key="1">
    <citation type="journal article" date="2023" name="Plant J.">
        <title>Genome sequences and population genomics provide insights into the demographic history, inbreeding, and mutation load of two 'living fossil' tree species of Dipteronia.</title>
        <authorList>
            <person name="Feng Y."/>
            <person name="Comes H.P."/>
            <person name="Chen J."/>
            <person name="Zhu S."/>
            <person name="Lu R."/>
            <person name="Zhang X."/>
            <person name="Li P."/>
            <person name="Qiu J."/>
            <person name="Olsen K.M."/>
            <person name="Qiu Y."/>
        </authorList>
    </citation>
    <scope>NUCLEOTIDE SEQUENCE</scope>
    <source>
        <strain evidence="2">NBL</strain>
    </source>
</reference>
<dbReference type="EMBL" id="JANJYJ010000589">
    <property type="protein sequence ID" value="KAK3173887.1"/>
    <property type="molecule type" value="Genomic_DNA"/>
</dbReference>